<reference evidence="6" key="1">
    <citation type="journal article" date="2017" name="Gigascience">
        <title>The first near-complete assembly of the hexaploid bread wheat genome, Triticum aestivum.</title>
        <authorList>
            <person name="Zimin A.V."/>
            <person name="Puiu D."/>
            <person name="Hall R."/>
            <person name="Kingan S."/>
            <person name="Clavijo B.J."/>
            <person name="Salzberg S.L."/>
        </authorList>
    </citation>
    <scope>NUCLEOTIDE SEQUENCE</scope>
    <source>
        <tissue evidence="6">Leaf</tissue>
    </source>
</reference>
<evidence type="ECO:0000256" key="3">
    <source>
        <dbReference type="ARBA" id="ARBA00023242"/>
    </source>
</evidence>
<feature type="region of interest" description="Disordered" evidence="4">
    <location>
        <begin position="418"/>
        <end position="437"/>
    </location>
</feature>
<evidence type="ECO:0000256" key="4">
    <source>
        <dbReference type="SAM" id="MobiDB-lite"/>
    </source>
</evidence>
<dbReference type="InterPro" id="IPR029000">
    <property type="entry name" value="Cyclophilin-like_dom_sf"/>
</dbReference>
<gene>
    <name evidence="6" type="ORF">CFC21_041351</name>
</gene>
<dbReference type="PROSITE" id="PS50072">
    <property type="entry name" value="CSA_PPIASE_2"/>
    <property type="match status" value="1"/>
</dbReference>
<evidence type="ECO:0000259" key="5">
    <source>
        <dbReference type="PROSITE" id="PS50072"/>
    </source>
</evidence>
<organism evidence="6">
    <name type="scientific">Triticum aestivum</name>
    <name type="common">Wheat</name>
    <dbReference type="NCBI Taxonomy" id="4565"/>
    <lineage>
        <taxon>Eukaryota</taxon>
        <taxon>Viridiplantae</taxon>
        <taxon>Streptophyta</taxon>
        <taxon>Embryophyta</taxon>
        <taxon>Tracheophyta</taxon>
        <taxon>Spermatophyta</taxon>
        <taxon>Magnoliopsida</taxon>
        <taxon>Liliopsida</taxon>
        <taxon>Poales</taxon>
        <taxon>Poaceae</taxon>
        <taxon>BOP clade</taxon>
        <taxon>Pooideae</taxon>
        <taxon>Triticodae</taxon>
        <taxon>Triticeae</taxon>
        <taxon>Triticinae</taxon>
        <taxon>Triticum</taxon>
    </lineage>
</organism>
<dbReference type="PANTHER" id="PTHR45625">
    <property type="entry name" value="PEPTIDYL-PROLYL CIS-TRANS ISOMERASE-RELATED"/>
    <property type="match status" value="1"/>
</dbReference>
<feature type="region of interest" description="Disordered" evidence="4">
    <location>
        <begin position="269"/>
        <end position="408"/>
    </location>
</feature>
<feature type="compositionally biased region" description="Acidic residues" evidence="4">
    <location>
        <begin position="339"/>
        <end position="350"/>
    </location>
</feature>
<reference evidence="6" key="2">
    <citation type="submission" date="2020-03" db="EMBL/GenBank/DDBJ databases">
        <title>The second near-complete assembly of the hexaploid bread wheat (Triticum aestivum) genome.</title>
        <authorList>
            <person name="Zimin A.V."/>
            <person name="Puiu D."/>
            <person name="Shumante A."/>
            <person name="Alonge M."/>
            <person name="Salzberg S.L."/>
        </authorList>
    </citation>
    <scope>NUCLEOTIDE SEQUENCE</scope>
    <source>
        <tissue evidence="6">Leaf</tissue>
    </source>
</reference>
<comment type="caution">
    <text evidence="6">The sequence shown here is derived from an EMBL/GenBank/DDBJ whole genome shotgun (WGS) entry which is preliminary data.</text>
</comment>
<protein>
    <recommendedName>
        <fullName evidence="5">PPIase cyclophilin-type domain-containing protein</fullName>
    </recommendedName>
</protein>
<dbReference type="PANTHER" id="PTHR45625:SF6">
    <property type="entry name" value="SPLICEOSOME-ASSOCIATED PROTEIN CWC27 HOMOLOG"/>
    <property type="match status" value="1"/>
</dbReference>
<evidence type="ECO:0000256" key="1">
    <source>
        <dbReference type="ARBA" id="ARBA00004123"/>
    </source>
</evidence>
<evidence type="ECO:0000313" key="6">
    <source>
        <dbReference type="EMBL" id="KAF7029663.1"/>
    </source>
</evidence>
<dbReference type="CDD" id="cd01925">
    <property type="entry name" value="cyclophilin_CeCYP16-like"/>
    <property type="match status" value="1"/>
</dbReference>
<accession>A0A3B6FLC8</accession>
<dbReference type="PRINTS" id="PR00153">
    <property type="entry name" value="CSAPPISMRASE"/>
</dbReference>
<sequence length="500" mass="57031">MSSVYVLEPPTKGKVVVQTTAGPIDIELWAKEAPKATRNFVQLCLEGYYDGTLFHRVIKSFLIQGGDPTGSGTGGESIYGAPFADEFHSRLRFNHRGLLACANAGTPHSNGSQFFITLDRCDWLDKKNTIFGKVTGDSIFNLLALADIETDKDDRPVYPQKILSVEVLWNPFDDIVPRQLKKIEPAPKADAERKPEKKAVKQLNVLSFGDEVEEEENEAASFVKDKIKSIHDVLDDPRFLKVEPQVEQLSKEEEEKKNETVLSIREALISKKADSREPEHDPENDDSPEDENEEDFDNRMRSRILKKRRELGDIQQSQSSKKDKSHQKDKELPAHRSDDNDDDDDEDDDDHQLSKSRKLSLKKKGIGSEANTERMSRGDVNLQLLNPAEQEKHLKKQRKRSLQGREEETLAKLQKFKASLMSNKPANMEKKAESSEDYKEWHANRLTFAPESSKDGMTRKDDPNDYVVVDPLLEKGKQKFNKMQAKLKKRDREWAGRSLT</sequence>
<feature type="compositionally biased region" description="Basic and acidic residues" evidence="4">
    <location>
        <begin position="320"/>
        <end position="338"/>
    </location>
</feature>
<dbReference type="Pfam" id="PF00160">
    <property type="entry name" value="Pro_isomerase"/>
    <property type="match status" value="1"/>
</dbReference>
<dbReference type="InterPro" id="IPR044666">
    <property type="entry name" value="Cyclophilin_A-like"/>
</dbReference>
<dbReference type="InterPro" id="IPR002130">
    <property type="entry name" value="Cyclophilin-type_PPIase_dom"/>
</dbReference>
<dbReference type="Proteomes" id="UP000815260">
    <property type="component" value="Chromosome 3B"/>
</dbReference>
<keyword evidence="2" id="KW-0143">Chaperone</keyword>
<dbReference type="eggNOG" id="KOG0885">
    <property type="taxonomic scope" value="Eukaryota"/>
</dbReference>
<dbReference type="PROSITE" id="PS00170">
    <property type="entry name" value="CSA_PPIASE_1"/>
    <property type="match status" value="1"/>
</dbReference>
<feature type="domain" description="PPIase cyclophilin-type" evidence="5">
    <location>
        <begin position="18"/>
        <end position="167"/>
    </location>
</feature>
<proteinExistence type="predicted"/>
<evidence type="ECO:0000256" key="2">
    <source>
        <dbReference type="ARBA" id="ARBA00023186"/>
    </source>
</evidence>
<feature type="compositionally biased region" description="Basic residues" evidence="4">
    <location>
        <begin position="354"/>
        <end position="365"/>
    </location>
</feature>
<feature type="compositionally biased region" description="Acidic residues" evidence="4">
    <location>
        <begin position="282"/>
        <end position="296"/>
    </location>
</feature>
<feature type="compositionally biased region" description="Basic and acidic residues" evidence="4">
    <location>
        <begin position="269"/>
        <end position="281"/>
    </location>
</feature>
<dbReference type="Gene3D" id="2.40.100.10">
    <property type="entry name" value="Cyclophilin-like"/>
    <property type="match status" value="1"/>
</dbReference>
<dbReference type="SUPFAM" id="SSF50891">
    <property type="entry name" value="Cyclophilin-like"/>
    <property type="match status" value="1"/>
</dbReference>
<feature type="compositionally biased region" description="Basic residues" evidence="4">
    <location>
        <begin position="393"/>
        <end position="402"/>
    </location>
</feature>
<keyword evidence="3" id="KW-0539">Nucleus</keyword>
<name>A0A3B6FLC8_WHEAT</name>
<comment type="subcellular location">
    <subcellularLocation>
        <location evidence="1">Nucleus</location>
    </subcellularLocation>
</comment>
<feature type="compositionally biased region" description="Basic and acidic residues" evidence="4">
    <location>
        <begin position="427"/>
        <end position="437"/>
    </location>
</feature>
<dbReference type="EMBL" id="CM022218">
    <property type="protein sequence ID" value="KAF7029663.1"/>
    <property type="molecule type" value="Genomic_DNA"/>
</dbReference>
<dbReference type="OMA" id="CANSGSP"/>
<dbReference type="STRING" id="4565.A0A077RS97"/>
<dbReference type="PaxDb" id="4565-Traes_3B_E1FC04FB6.2"/>
<dbReference type="InterPro" id="IPR020892">
    <property type="entry name" value="Cyclophilin-type_PPIase_CS"/>
</dbReference>